<dbReference type="SMART" id="SM00116">
    <property type="entry name" value="CBS"/>
    <property type="match status" value="2"/>
</dbReference>
<dbReference type="InterPro" id="IPR029044">
    <property type="entry name" value="Nucleotide-diphossugar_trans"/>
</dbReference>
<dbReference type="SUPFAM" id="SSF54631">
    <property type="entry name" value="CBS-domain pair"/>
    <property type="match status" value="1"/>
</dbReference>
<dbReference type="InterPro" id="IPR000644">
    <property type="entry name" value="CBS_dom"/>
</dbReference>
<proteinExistence type="predicted"/>
<evidence type="ECO:0000313" key="4">
    <source>
        <dbReference type="Proteomes" id="UP000240010"/>
    </source>
</evidence>
<dbReference type="Gene3D" id="3.10.580.10">
    <property type="entry name" value="CBS-domain"/>
    <property type="match status" value="1"/>
</dbReference>
<dbReference type="InterPro" id="IPR050486">
    <property type="entry name" value="Mannose-1P_guanyltransferase"/>
</dbReference>
<dbReference type="RefSeq" id="WP_104427871.1">
    <property type="nucleotide sequence ID" value="NZ_PTIZ01000002.1"/>
</dbReference>
<dbReference type="InterPro" id="IPR046342">
    <property type="entry name" value="CBS_dom_sf"/>
</dbReference>
<dbReference type="CDD" id="cd04607">
    <property type="entry name" value="CBS_pair_NTP_transferase_assoc"/>
    <property type="match status" value="1"/>
</dbReference>
<evidence type="ECO:0000256" key="1">
    <source>
        <dbReference type="PROSITE-ProRule" id="PRU00703"/>
    </source>
</evidence>
<dbReference type="AlphaFoldDB" id="A0A2S6HI44"/>
<evidence type="ECO:0000259" key="2">
    <source>
        <dbReference type="PROSITE" id="PS51371"/>
    </source>
</evidence>
<dbReference type="Pfam" id="PF00571">
    <property type="entry name" value="CBS"/>
    <property type="match status" value="2"/>
</dbReference>
<dbReference type="CDD" id="cd06426">
    <property type="entry name" value="NTP_transferase_like_2"/>
    <property type="match status" value="1"/>
</dbReference>
<dbReference type="PANTHER" id="PTHR22572">
    <property type="entry name" value="SUGAR-1-PHOSPHATE GUANYL TRANSFERASE"/>
    <property type="match status" value="1"/>
</dbReference>
<reference evidence="3 4" key="1">
    <citation type="submission" date="2018-02" db="EMBL/GenBank/DDBJ databases">
        <title>Subsurface microbial communities from deep shales in Ohio and West Virginia, USA.</title>
        <authorList>
            <person name="Wrighton K."/>
        </authorList>
    </citation>
    <scope>NUCLEOTIDE SEQUENCE [LARGE SCALE GENOMIC DNA]</scope>
    <source>
        <strain evidence="3 4">OWC-DMM</strain>
    </source>
</reference>
<dbReference type="Gene3D" id="3.90.550.10">
    <property type="entry name" value="Spore Coat Polysaccharide Biosynthesis Protein SpsA, Chain A"/>
    <property type="match status" value="1"/>
</dbReference>
<dbReference type="PROSITE" id="PS51371">
    <property type="entry name" value="CBS"/>
    <property type="match status" value="2"/>
</dbReference>
<evidence type="ECO:0000313" key="3">
    <source>
        <dbReference type="EMBL" id="PPK77144.1"/>
    </source>
</evidence>
<protein>
    <submittedName>
        <fullName evidence="3">CBS domain protein</fullName>
    </submittedName>
</protein>
<dbReference type="EMBL" id="PTIZ01000002">
    <property type="protein sequence ID" value="PPK77144.1"/>
    <property type="molecule type" value="Genomic_DNA"/>
</dbReference>
<organism evidence="3 4">
    <name type="scientific">Methylobacter tundripaludum</name>
    <dbReference type="NCBI Taxonomy" id="173365"/>
    <lineage>
        <taxon>Bacteria</taxon>
        <taxon>Pseudomonadati</taxon>
        <taxon>Pseudomonadota</taxon>
        <taxon>Gammaproteobacteria</taxon>
        <taxon>Methylococcales</taxon>
        <taxon>Methylococcaceae</taxon>
        <taxon>Methylobacter</taxon>
    </lineage>
</organism>
<feature type="domain" description="CBS" evidence="2">
    <location>
        <begin position="1"/>
        <end position="59"/>
    </location>
</feature>
<sequence>MKHNWRNALINPQTSLQEAIRVIDAAALQIALVSDDFGRLSGVVTDGDIRRALMRGLSLDHAVAEVMNANPKVASINDSKTKMCAVMEAHNLIHLPILDADRKVVGLETLQGLYKQPHFQNPVFLMAGGFGRRLRPLTDVCPKPLLEIGGKPILETIIESFVSSGFRDFYIAVHYLADQIKDYFGDGQRWGVQISYIEEHEPLGTAGALGLLPTNLPDLPMIVMNGDILTQINFPRLLTYHNEHQGVATLCVRQYEYQIPYGVVSMDGQRITNIVEKPVHSCFSNAGVYVLNQSLVQTIAKQQQIDMPEFLNQQIKAGELVSMFPVHEYWLDIGKESDFLQAQGEFSKYF</sequence>
<dbReference type="InterPro" id="IPR005835">
    <property type="entry name" value="NTP_transferase_dom"/>
</dbReference>
<keyword evidence="1" id="KW-0129">CBS domain</keyword>
<comment type="caution">
    <text evidence="3">The sequence shown here is derived from an EMBL/GenBank/DDBJ whole genome shotgun (WGS) entry which is preliminary data.</text>
</comment>
<name>A0A2S6HI44_9GAMM</name>
<feature type="domain" description="CBS" evidence="2">
    <location>
        <begin position="67"/>
        <end position="123"/>
    </location>
</feature>
<gene>
    <name evidence="3" type="ORF">B0F87_102251</name>
</gene>
<accession>A0A2S6HI44</accession>
<dbReference type="SUPFAM" id="SSF53448">
    <property type="entry name" value="Nucleotide-diphospho-sugar transferases"/>
    <property type="match status" value="1"/>
</dbReference>
<dbReference type="Pfam" id="PF00483">
    <property type="entry name" value="NTP_transferase"/>
    <property type="match status" value="1"/>
</dbReference>
<dbReference type="Proteomes" id="UP000240010">
    <property type="component" value="Unassembled WGS sequence"/>
</dbReference>